<dbReference type="Proteomes" id="UP000178912">
    <property type="component" value="Unassembled WGS sequence"/>
</dbReference>
<dbReference type="GO" id="GO:0006355">
    <property type="term" value="P:regulation of DNA-templated transcription"/>
    <property type="evidence" value="ECO:0007669"/>
    <property type="project" value="InterPro"/>
</dbReference>
<dbReference type="PANTHER" id="PTHR13464:SF0">
    <property type="entry name" value="SAP30-BINDING PROTEIN"/>
    <property type="match status" value="1"/>
</dbReference>
<dbReference type="InterPro" id="IPR012479">
    <property type="entry name" value="SAP30BP"/>
</dbReference>
<feature type="region of interest" description="Disordered" evidence="1">
    <location>
        <begin position="107"/>
        <end position="126"/>
    </location>
</feature>
<accession>A0A1E1K8J5</accession>
<feature type="region of interest" description="Disordered" evidence="1">
    <location>
        <begin position="1"/>
        <end position="97"/>
    </location>
</feature>
<organism evidence="2 3">
    <name type="scientific">Rhynchosporium agropyri</name>
    <dbReference type="NCBI Taxonomy" id="914238"/>
    <lineage>
        <taxon>Eukaryota</taxon>
        <taxon>Fungi</taxon>
        <taxon>Dikarya</taxon>
        <taxon>Ascomycota</taxon>
        <taxon>Pezizomycotina</taxon>
        <taxon>Leotiomycetes</taxon>
        <taxon>Helotiales</taxon>
        <taxon>Ploettnerulaceae</taxon>
        <taxon>Rhynchosporium</taxon>
    </lineage>
</organism>
<feature type="compositionally biased region" description="Polar residues" evidence="1">
    <location>
        <begin position="224"/>
        <end position="246"/>
    </location>
</feature>
<feature type="compositionally biased region" description="Polar residues" evidence="1">
    <location>
        <begin position="87"/>
        <end position="97"/>
    </location>
</feature>
<feature type="compositionally biased region" description="Low complexity" evidence="1">
    <location>
        <begin position="63"/>
        <end position="74"/>
    </location>
</feature>
<dbReference type="GO" id="GO:0005634">
    <property type="term" value="C:nucleus"/>
    <property type="evidence" value="ECO:0007669"/>
    <property type="project" value="TreeGrafter"/>
</dbReference>
<evidence type="ECO:0000256" key="1">
    <source>
        <dbReference type="SAM" id="MobiDB-lite"/>
    </source>
</evidence>
<name>A0A1E1K8J5_9HELO</name>
<evidence type="ECO:0000313" key="3">
    <source>
        <dbReference type="Proteomes" id="UP000178912"/>
    </source>
</evidence>
<proteinExistence type="predicted"/>
<feature type="compositionally biased region" description="Basic and acidic residues" evidence="1">
    <location>
        <begin position="206"/>
        <end position="219"/>
    </location>
</feature>
<dbReference type="PANTHER" id="PTHR13464">
    <property type="entry name" value="TRANSCRIPTIONAL REGULATOR PROTEIN HCNGP"/>
    <property type="match status" value="1"/>
</dbReference>
<sequence length="277" mass="30260">MAGLVSYVSSDEEDHTDVDVSKSNADKSSHLLRKQTDSHQSKTTSNGTAVKPALPRSEEPIVGPTLGPSLGLPGAQLLEDEDEEQTMAPQSPYSTNRALLRNLTLPSLPNYEIPPSPPGSPSESTNAKFKQYLELKKSGLHYNDKLAQSSVFKNPTLPQTLMTFSNIDEAGQYATTLPKELWNPNGFPGYAFKEELAKSQQKILKKREEEKARGQRDSLDFVPATSSTEPVSRSGISSNGGKQFQKSAAERIMAGLDRGHSSLPQVQGTKRKTRFEG</sequence>
<keyword evidence="3" id="KW-1185">Reference proteome</keyword>
<feature type="region of interest" description="Disordered" evidence="1">
    <location>
        <begin position="203"/>
        <end position="277"/>
    </location>
</feature>
<evidence type="ECO:0000313" key="2">
    <source>
        <dbReference type="EMBL" id="CZS94389.1"/>
    </source>
</evidence>
<dbReference type="OrthoDB" id="1714508at2759"/>
<dbReference type="EMBL" id="FJUX01000018">
    <property type="protein sequence ID" value="CZS94389.1"/>
    <property type="molecule type" value="Genomic_DNA"/>
</dbReference>
<dbReference type="AlphaFoldDB" id="A0A1E1K8J5"/>
<dbReference type="Pfam" id="PF07818">
    <property type="entry name" value="HCNGP"/>
    <property type="match status" value="1"/>
</dbReference>
<gene>
    <name evidence="2" type="ORF">RAG0_04402</name>
</gene>
<protein>
    <submittedName>
        <fullName evidence="2">Uncharacterized protein</fullName>
    </submittedName>
</protein>
<feature type="compositionally biased region" description="Basic and acidic residues" evidence="1">
    <location>
        <begin position="17"/>
        <end position="40"/>
    </location>
</feature>
<reference evidence="3" key="1">
    <citation type="submission" date="2016-03" db="EMBL/GenBank/DDBJ databases">
        <authorList>
            <person name="Guldener U."/>
        </authorList>
    </citation>
    <scope>NUCLEOTIDE SEQUENCE [LARGE SCALE GENOMIC DNA]</scope>
    <source>
        <strain evidence="3">04CH-RAC-A.6.1</strain>
    </source>
</reference>